<accession>M1MF30</accession>
<feature type="domain" description="O-antigen ligase-related" evidence="6">
    <location>
        <begin position="223"/>
        <end position="372"/>
    </location>
</feature>
<feature type="transmembrane region" description="Helical" evidence="5">
    <location>
        <begin position="97"/>
        <end position="115"/>
    </location>
</feature>
<comment type="subcellular location">
    <subcellularLocation>
        <location evidence="1">Membrane</location>
        <topology evidence="1">Multi-pass membrane protein</topology>
    </subcellularLocation>
</comment>
<feature type="transmembrane region" description="Helical" evidence="5">
    <location>
        <begin position="392"/>
        <end position="410"/>
    </location>
</feature>
<keyword evidence="3 5" id="KW-1133">Transmembrane helix</keyword>
<dbReference type="Proteomes" id="UP000011728">
    <property type="component" value="Chromosome"/>
</dbReference>
<evidence type="ECO:0000256" key="2">
    <source>
        <dbReference type="ARBA" id="ARBA00022692"/>
    </source>
</evidence>
<keyword evidence="4 5" id="KW-0472">Membrane</keyword>
<evidence type="ECO:0000256" key="1">
    <source>
        <dbReference type="ARBA" id="ARBA00004141"/>
    </source>
</evidence>
<dbReference type="eggNOG" id="ENOG503280R">
    <property type="taxonomic scope" value="Bacteria"/>
</dbReference>
<feature type="transmembrane region" description="Helical" evidence="5">
    <location>
        <begin position="214"/>
        <end position="233"/>
    </location>
</feature>
<keyword evidence="8" id="KW-1185">Reference proteome</keyword>
<feature type="transmembrane region" description="Helical" evidence="5">
    <location>
        <begin position="359"/>
        <end position="380"/>
    </location>
</feature>
<dbReference type="EMBL" id="CP004121">
    <property type="protein sequence ID" value="AGF54988.1"/>
    <property type="molecule type" value="Genomic_DNA"/>
</dbReference>
<evidence type="ECO:0000313" key="7">
    <source>
        <dbReference type="EMBL" id="AGF54988.1"/>
    </source>
</evidence>
<feature type="transmembrane region" description="Helical" evidence="5">
    <location>
        <begin position="239"/>
        <end position="256"/>
    </location>
</feature>
<protein>
    <submittedName>
        <fullName evidence="7">Lipid A core-O-antigen ligase</fullName>
    </submittedName>
</protein>
<dbReference type="PANTHER" id="PTHR37422">
    <property type="entry name" value="TEICHURONIC ACID BIOSYNTHESIS PROTEIN TUAE"/>
    <property type="match status" value="1"/>
</dbReference>
<evidence type="ECO:0000256" key="5">
    <source>
        <dbReference type="SAM" id="Phobius"/>
    </source>
</evidence>
<dbReference type="Pfam" id="PF04932">
    <property type="entry name" value="Wzy_C"/>
    <property type="match status" value="1"/>
</dbReference>
<proteinExistence type="predicted"/>
<organism evidence="7 8">
    <name type="scientific">Clostridium saccharoperbutylacetonicum N1-4(HMT)</name>
    <dbReference type="NCBI Taxonomy" id="931276"/>
    <lineage>
        <taxon>Bacteria</taxon>
        <taxon>Bacillati</taxon>
        <taxon>Bacillota</taxon>
        <taxon>Clostridia</taxon>
        <taxon>Eubacteriales</taxon>
        <taxon>Clostridiaceae</taxon>
        <taxon>Clostridium</taxon>
    </lineage>
</organism>
<dbReference type="HOGENOM" id="CLU_610736_0_0_9"/>
<dbReference type="InterPro" id="IPR051533">
    <property type="entry name" value="WaaL-like"/>
</dbReference>
<dbReference type="KEGG" id="csr:Cspa_c12140"/>
<name>M1MF30_9CLOT</name>
<feature type="transmembrane region" description="Helical" evidence="5">
    <location>
        <begin position="156"/>
        <end position="174"/>
    </location>
</feature>
<dbReference type="GO" id="GO:0016874">
    <property type="term" value="F:ligase activity"/>
    <property type="evidence" value="ECO:0007669"/>
    <property type="project" value="UniProtKB-KW"/>
</dbReference>
<reference evidence="7 8" key="1">
    <citation type="submission" date="2013-02" db="EMBL/GenBank/DDBJ databases">
        <title>Genome sequence of Clostridium saccharoperbutylacetonicum N1-4(HMT).</title>
        <authorList>
            <person name="Poehlein A."/>
            <person name="Daniel R."/>
        </authorList>
    </citation>
    <scope>NUCLEOTIDE SEQUENCE [LARGE SCALE GENOMIC DNA]</scope>
    <source>
        <strain evidence="8">N1-4(HMT)</strain>
    </source>
</reference>
<evidence type="ECO:0000259" key="6">
    <source>
        <dbReference type="Pfam" id="PF04932"/>
    </source>
</evidence>
<gene>
    <name evidence="7" type="ORF">Cspa_c12140</name>
</gene>
<feature type="transmembrane region" description="Helical" evidence="5">
    <location>
        <begin position="6"/>
        <end position="37"/>
    </location>
</feature>
<keyword evidence="7" id="KW-0436">Ligase</keyword>
<dbReference type="AlphaFoldDB" id="M1MF30"/>
<dbReference type="GO" id="GO:0016020">
    <property type="term" value="C:membrane"/>
    <property type="evidence" value="ECO:0007669"/>
    <property type="project" value="UniProtKB-SubCell"/>
</dbReference>
<feature type="transmembrane region" description="Helical" evidence="5">
    <location>
        <begin position="416"/>
        <end position="435"/>
    </location>
</feature>
<dbReference type="InterPro" id="IPR007016">
    <property type="entry name" value="O-antigen_ligase-rel_domated"/>
</dbReference>
<feature type="transmembrane region" description="Helical" evidence="5">
    <location>
        <begin position="127"/>
        <end position="144"/>
    </location>
</feature>
<dbReference type="RefSeq" id="WP_015391313.1">
    <property type="nucleotide sequence ID" value="NC_020291.1"/>
</dbReference>
<keyword evidence="2 5" id="KW-0812">Transmembrane</keyword>
<feature type="transmembrane region" description="Helical" evidence="5">
    <location>
        <begin position="44"/>
        <end position="60"/>
    </location>
</feature>
<dbReference type="PANTHER" id="PTHR37422:SF13">
    <property type="entry name" value="LIPOPOLYSACCHARIDE BIOSYNTHESIS PROTEIN PA4999-RELATED"/>
    <property type="match status" value="1"/>
</dbReference>
<evidence type="ECO:0000256" key="3">
    <source>
        <dbReference type="ARBA" id="ARBA00022989"/>
    </source>
</evidence>
<evidence type="ECO:0000313" key="8">
    <source>
        <dbReference type="Proteomes" id="UP000011728"/>
    </source>
</evidence>
<dbReference type="PATRIC" id="fig|931276.5.peg.1172"/>
<sequence>MKKKLSILIISILVAFISIFFKVKSLFILPGMIYIVYCFKNPKRCFWITYFIALLFPIGLSNNLNLSITIVICMVVILYFVILIHSSNFRIFKLNNFVNSTFFLLSILYCIYFFVGLSKGYSASVDFKIYAMQIMLFYCTYKVINEKDDIYKLMNMTVYAMFGNAAIGVSIYLTKNLSIWNLQGTSGRFGYNAQTLFIITLSYMFFLFYNRKYLISKSILICSCFLSIILIILSQNRTNPVLILINFILIILISFTNKISLKKLIRKMGLFIFIAIVVAYGANNIINSNSDFINRYKQVSSSNNDDNLKTRMLTFDYYLDLIEEKPLGNGFGIHMPFVDAQGNFQIEESLNTDNAYINIAYKSGIIGLILYMILICSPLVKMAVNYRLSKDKLYLSMSTSYFMLLIGGSMFTSQIIHSYAVSTFMWVFISYINLYTDEKLELYNKENK</sequence>
<feature type="transmembrane region" description="Helical" evidence="5">
    <location>
        <begin position="189"/>
        <end position="209"/>
    </location>
</feature>
<feature type="transmembrane region" description="Helical" evidence="5">
    <location>
        <begin position="268"/>
        <end position="286"/>
    </location>
</feature>
<evidence type="ECO:0000256" key="4">
    <source>
        <dbReference type="ARBA" id="ARBA00023136"/>
    </source>
</evidence>